<keyword evidence="4" id="KW-1185">Reference proteome</keyword>
<reference evidence="3 4" key="1">
    <citation type="submission" date="2019-12" db="EMBL/GenBank/DDBJ databases">
        <title>Isolation and characterization of three novel carbon monoxide-oxidizing members of Halobacteria from salione crusts and soils.</title>
        <authorList>
            <person name="Myers M.R."/>
            <person name="King G.M."/>
        </authorList>
    </citation>
    <scope>NUCLEOTIDE SEQUENCE [LARGE SCALE GENOMIC DNA]</scope>
    <source>
        <strain evidence="3 4">WSH3</strain>
    </source>
</reference>
<comment type="caution">
    <text evidence="3">The sequence shown here is derived from an EMBL/GenBank/DDBJ whole genome shotgun (WGS) entry which is preliminary data.</text>
</comment>
<proteinExistence type="predicted"/>
<feature type="transmembrane region" description="Helical" evidence="1">
    <location>
        <begin position="9"/>
        <end position="34"/>
    </location>
</feature>
<keyword evidence="1" id="KW-0472">Membrane</keyword>
<dbReference type="AlphaFoldDB" id="A0A6B0TBI0"/>
<keyword evidence="1" id="KW-1133">Transmembrane helix</keyword>
<dbReference type="Pfam" id="PF26444">
    <property type="entry name" value="DUF8123"/>
    <property type="match status" value="1"/>
</dbReference>
<evidence type="ECO:0000259" key="2">
    <source>
        <dbReference type="Pfam" id="PF26444"/>
    </source>
</evidence>
<evidence type="ECO:0000256" key="1">
    <source>
        <dbReference type="SAM" id="Phobius"/>
    </source>
</evidence>
<sequence length="75" mass="7667">MDISYDDKLAVLGLVAGGYVLVTVIGTLLGQPWATAAEGIVGLVQVVGILLSILVAAILVLVTQDYDVGELLSLG</sequence>
<dbReference type="Proteomes" id="UP000466535">
    <property type="component" value="Unassembled WGS sequence"/>
</dbReference>
<evidence type="ECO:0000313" key="4">
    <source>
        <dbReference type="Proteomes" id="UP000466535"/>
    </source>
</evidence>
<dbReference type="EMBL" id="WUUT01000006">
    <property type="protein sequence ID" value="MXR52732.1"/>
    <property type="molecule type" value="Genomic_DNA"/>
</dbReference>
<accession>A0A6B0TBI0</accession>
<dbReference type="RefSeq" id="WP_159764871.1">
    <property type="nucleotide sequence ID" value="NZ_WUUT01000006.1"/>
</dbReference>
<feature type="domain" description="DUF8123" evidence="2">
    <location>
        <begin position="4"/>
        <end position="65"/>
    </location>
</feature>
<gene>
    <name evidence="3" type="ORF">GRX03_14100</name>
</gene>
<protein>
    <recommendedName>
        <fullName evidence="2">DUF8123 domain-containing protein</fullName>
    </recommendedName>
</protein>
<dbReference type="InterPro" id="IPR058436">
    <property type="entry name" value="DUF8123"/>
</dbReference>
<name>A0A6B0TBI0_9EURY</name>
<keyword evidence="1" id="KW-0812">Transmembrane</keyword>
<feature type="transmembrane region" description="Helical" evidence="1">
    <location>
        <begin position="40"/>
        <end position="62"/>
    </location>
</feature>
<organism evidence="3 4">
    <name type="scientific">Halovenus carboxidivorans</name>
    <dbReference type="NCBI Taxonomy" id="2692199"/>
    <lineage>
        <taxon>Archaea</taxon>
        <taxon>Methanobacteriati</taxon>
        <taxon>Methanobacteriota</taxon>
        <taxon>Stenosarchaea group</taxon>
        <taxon>Halobacteria</taxon>
        <taxon>Halobacteriales</taxon>
        <taxon>Haloarculaceae</taxon>
        <taxon>Halovenus</taxon>
    </lineage>
</organism>
<evidence type="ECO:0000313" key="3">
    <source>
        <dbReference type="EMBL" id="MXR52732.1"/>
    </source>
</evidence>